<dbReference type="InterPro" id="IPR009057">
    <property type="entry name" value="Homeodomain-like_sf"/>
</dbReference>
<dbReference type="GO" id="GO:0003700">
    <property type="term" value="F:DNA-binding transcription factor activity"/>
    <property type="evidence" value="ECO:0007669"/>
    <property type="project" value="InterPro"/>
</dbReference>
<feature type="domain" description="HAMP" evidence="6">
    <location>
        <begin position="19"/>
        <end position="57"/>
    </location>
</feature>
<evidence type="ECO:0000313" key="7">
    <source>
        <dbReference type="EMBL" id="SHN11990.1"/>
    </source>
</evidence>
<evidence type="ECO:0000256" key="3">
    <source>
        <dbReference type="ARBA" id="ARBA00023163"/>
    </source>
</evidence>
<keyword evidence="2" id="KW-0238">DNA-binding</keyword>
<dbReference type="Pfam" id="PF12833">
    <property type="entry name" value="HTH_18"/>
    <property type="match status" value="1"/>
</dbReference>
<dbReference type="InterPro" id="IPR003660">
    <property type="entry name" value="HAMP_dom"/>
</dbReference>
<dbReference type="SUPFAM" id="SSF55785">
    <property type="entry name" value="PYP-like sensor domain (PAS domain)"/>
    <property type="match status" value="1"/>
</dbReference>
<dbReference type="Gene3D" id="3.30.450.20">
    <property type="entry name" value="PAS domain"/>
    <property type="match status" value="1"/>
</dbReference>
<keyword evidence="1" id="KW-0805">Transcription regulation</keyword>
<dbReference type="Pfam" id="PF08446">
    <property type="entry name" value="PAS_2"/>
    <property type="match status" value="1"/>
</dbReference>
<keyword evidence="8" id="KW-1185">Reference proteome</keyword>
<keyword evidence="3" id="KW-0804">Transcription</keyword>
<dbReference type="AlphaFoldDB" id="A0A1M7P5T3"/>
<dbReference type="PROSITE" id="PS01124">
    <property type="entry name" value="HTH_ARAC_FAMILY_2"/>
    <property type="match status" value="1"/>
</dbReference>
<dbReference type="GO" id="GO:0007165">
    <property type="term" value="P:signal transduction"/>
    <property type="evidence" value="ECO:0007669"/>
    <property type="project" value="InterPro"/>
</dbReference>
<dbReference type="Gene3D" id="1.10.10.60">
    <property type="entry name" value="Homeodomain-like"/>
    <property type="match status" value="1"/>
</dbReference>
<protein>
    <submittedName>
        <fullName evidence="7">PAS domain S-box-containing protein</fullName>
    </submittedName>
</protein>
<dbReference type="GO" id="GO:0043565">
    <property type="term" value="F:sequence-specific DNA binding"/>
    <property type="evidence" value="ECO:0007669"/>
    <property type="project" value="InterPro"/>
</dbReference>
<evidence type="ECO:0000259" key="6">
    <source>
        <dbReference type="PROSITE" id="PS50885"/>
    </source>
</evidence>
<dbReference type="PROSITE" id="PS50885">
    <property type="entry name" value="HAMP"/>
    <property type="match status" value="1"/>
</dbReference>
<dbReference type="PANTHER" id="PTHR43280:SF28">
    <property type="entry name" value="HTH-TYPE TRANSCRIPTIONAL ACTIVATOR RHAS"/>
    <property type="match status" value="1"/>
</dbReference>
<dbReference type="RefSeq" id="WP_073210643.1">
    <property type="nucleotide sequence ID" value="NZ_FRCL01000014.1"/>
</dbReference>
<feature type="domain" description="HTH araC/xylS-type" evidence="4">
    <location>
        <begin position="203"/>
        <end position="302"/>
    </location>
</feature>
<dbReference type="NCBIfam" id="TIGR00229">
    <property type="entry name" value="sensory_box"/>
    <property type="match status" value="1"/>
</dbReference>
<name>A0A1M7P5T3_9FLAO</name>
<dbReference type="CDD" id="cd06225">
    <property type="entry name" value="HAMP"/>
    <property type="match status" value="1"/>
</dbReference>
<dbReference type="SUPFAM" id="SSF158472">
    <property type="entry name" value="HAMP domain-like"/>
    <property type="match status" value="1"/>
</dbReference>
<dbReference type="CDD" id="cd00130">
    <property type="entry name" value="PAS"/>
    <property type="match status" value="1"/>
</dbReference>
<sequence>MQQEIDQQRLHNIFQMLLEMAEGNFAYRIPRTGNDDELEALTVLVNWMAEEMKESIFHAGFINPHFSHQYVVQSTFIVDNKFVIKDFSRNVPDLLGFNSNELLGQNFVEILAKKSVSLLETVMAEILQNESYHTIVSLEFVTCEKLVIPASSTISKIYQSTDVVICFFSAIVDNTMEKSTTINKIFTAEEQKIHNYLDVKSTQAVYDYILANMDSTMPTLKELSHLFGTNEYKLKNSFRHLFKMTIHQFYNSERLNRSQLLIKHTKIPLKTIAIMAGFTNYPNFSRAFKIKFGCSPTDIEKQSPIK</sequence>
<dbReference type="PROSITE" id="PS50112">
    <property type="entry name" value="PAS"/>
    <property type="match status" value="1"/>
</dbReference>
<dbReference type="SUPFAM" id="SSF46689">
    <property type="entry name" value="Homeodomain-like"/>
    <property type="match status" value="1"/>
</dbReference>
<dbReference type="InterPro" id="IPR035965">
    <property type="entry name" value="PAS-like_dom_sf"/>
</dbReference>
<dbReference type="EMBL" id="FRCL01000014">
    <property type="protein sequence ID" value="SHN11990.1"/>
    <property type="molecule type" value="Genomic_DNA"/>
</dbReference>
<dbReference type="GO" id="GO:0016020">
    <property type="term" value="C:membrane"/>
    <property type="evidence" value="ECO:0007669"/>
    <property type="project" value="InterPro"/>
</dbReference>
<dbReference type="PANTHER" id="PTHR43280">
    <property type="entry name" value="ARAC-FAMILY TRANSCRIPTIONAL REGULATOR"/>
    <property type="match status" value="1"/>
</dbReference>
<reference evidence="8" key="1">
    <citation type="submission" date="2016-11" db="EMBL/GenBank/DDBJ databases">
        <authorList>
            <person name="Varghese N."/>
            <person name="Submissions S."/>
        </authorList>
    </citation>
    <scope>NUCLEOTIDE SEQUENCE [LARGE SCALE GENOMIC DNA]</scope>
    <source>
        <strain evidence="8">CGMCC 1.2749</strain>
    </source>
</reference>
<evidence type="ECO:0000256" key="2">
    <source>
        <dbReference type="ARBA" id="ARBA00023125"/>
    </source>
</evidence>
<dbReference type="SMART" id="SM00342">
    <property type="entry name" value="HTH_ARAC"/>
    <property type="match status" value="1"/>
</dbReference>
<evidence type="ECO:0000256" key="1">
    <source>
        <dbReference type="ARBA" id="ARBA00023015"/>
    </source>
</evidence>
<accession>A0A1M7P5T3</accession>
<dbReference type="InterPro" id="IPR018060">
    <property type="entry name" value="HTH_AraC"/>
</dbReference>
<dbReference type="OrthoDB" id="1451418at2"/>
<organism evidence="7 8">
    <name type="scientific">Flavobacterium xinjiangense</name>
    <dbReference type="NCBI Taxonomy" id="178356"/>
    <lineage>
        <taxon>Bacteria</taxon>
        <taxon>Pseudomonadati</taxon>
        <taxon>Bacteroidota</taxon>
        <taxon>Flavobacteriia</taxon>
        <taxon>Flavobacteriales</taxon>
        <taxon>Flavobacteriaceae</taxon>
        <taxon>Flavobacterium</taxon>
    </lineage>
</organism>
<dbReference type="InterPro" id="IPR000014">
    <property type="entry name" value="PAS"/>
</dbReference>
<evidence type="ECO:0000313" key="8">
    <source>
        <dbReference type="Proteomes" id="UP000184092"/>
    </source>
</evidence>
<dbReference type="Proteomes" id="UP000184092">
    <property type="component" value="Unassembled WGS sequence"/>
</dbReference>
<evidence type="ECO:0000259" key="4">
    <source>
        <dbReference type="PROSITE" id="PS01124"/>
    </source>
</evidence>
<evidence type="ECO:0000259" key="5">
    <source>
        <dbReference type="PROSITE" id="PS50112"/>
    </source>
</evidence>
<proteinExistence type="predicted"/>
<gene>
    <name evidence="7" type="ORF">SAMN05216269_11418</name>
</gene>
<dbReference type="InterPro" id="IPR013654">
    <property type="entry name" value="PAS_2"/>
</dbReference>
<dbReference type="STRING" id="178356.SAMN05216269_11418"/>
<feature type="domain" description="PAS" evidence="5">
    <location>
        <begin position="76"/>
        <end position="130"/>
    </location>
</feature>